<protein>
    <recommendedName>
        <fullName evidence="1">EF-hand domain-containing protein</fullName>
    </recommendedName>
</protein>
<feature type="domain" description="EF-hand" evidence="1">
    <location>
        <begin position="14"/>
        <end position="49"/>
    </location>
</feature>
<evidence type="ECO:0000313" key="2">
    <source>
        <dbReference type="EMBL" id="CAE8652580.1"/>
    </source>
</evidence>
<name>A0A813INH1_POLGL</name>
<gene>
    <name evidence="2" type="ORF">PGLA2088_LOCUS9803</name>
</gene>
<reference evidence="2" key="1">
    <citation type="submission" date="2021-02" db="EMBL/GenBank/DDBJ databases">
        <authorList>
            <person name="Dougan E. K."/>
            <person name="Rhodes N."/>
            <person name="Thang M."/>
            <person name="Chan C."/>
        </authorList>
    </citation>
    <scope>NUCLEOTIDE SEQUENCE</scope>
</reference>
<evidence type="ECO:0000259" key="1">
    <source>
        <dbReference type="PROSITE" id="PS50222"/>
    </source>
</evidence>
<dbReference type="PROSITE" id="PS50222">
    <property type="entry name" value="EF_HAND_2"/>
    <property type="match status" value="1"/>
</dbReference>
<comment type="caution">
    <text evidence="2">The sequence shown here is derived from an EMBL/GenBank/DDBJ whole genome shotgun (WGS) entry which is preliminary data.</text>
</comment>
<dbReference type="Proteomes" id="UP000626109">
    <property type="component" value="Unassembled WGS sequence"/>
</dbReference>
<accession>A0A813INH1</accession>
<proteinExistence type="predicted"/>
<dbReference type="EMBL" id="CAJNNW010010914">
    <property type="protein sequence ID" value="CAE8652580.1"/>
    <property type="molecule type" value="Genomic_DNA"/>
</dbReference>
<dbReference type="InterPro" id="IPR002048">
    <property type="entry name" value="EF_hand_dom"/>
</dbReference>
<dbReference type="AlphaFoldDB" id="A0A813INH1"/>
<evidence type="ECO:0000313" key="3">
    <source>
        <dbReference type="Proteomes" id="UP000626109"/>
    </source>
</evidence>
<dbReference type="GO" id="GO:0005509">
    <property type="term" value="F:calcium ion binding"/>
    <property type="evidence" value="ECO:0007669"/>
    <property type="project" value="InterPro"/>
</dbReference>
<organism evidence="2 3">
    <name type="scientific">Polarella glacialis</name>
    <name type="common">Dinoflagellate</name>
    <dbReference type="NCBI Taxonomy" id="89957"/>
    <lineage>
        <taxon>Eukaryota</taxon>
        <taxon>Sar</taxon>
        <taxon>Alveolata</taxon>
        <taxon>Dinophyceae</taxon>
        <taxon>Suessiales</taxon>
        <taxon>Suessiaceae</taxon>
        <taxon>Polarella</taxon>
    </lineage>
</organism>
<sequence>MGGSSEDTAETVALTKQIVVEAFRNLDQRGSGVVDTQAFAHLMCALFSWSLQQAETILDASGSEEAGGQVVRYDAFASWLFAPGREGLRSAGGGRQSGDALPSGLGSPVITAEQLLLALENMIRAWDALPYERRLSTREDCGPSSRSHSARSFFDDGCEVMCQEMVQRWHGGKSSHPDRDSLAAMYGNTGDGWKKLLQDVCTLREVPPVKDADFRYQRAKFAYRG</sequence>